<dbReference type="GO" id="GO:0005737">
    <property type="term" value="C:cytoplasm"/>
    <property type="evidence" value="ECO:0007669"/>
    <property type="project" value="TreeGrafter"/>
</dbReference>
<dbReference type="InterPro" id="IPR036069">
    <property type="entry name" value="DUF34/NIF3_sf"/>
</dbReference>
<dbReference type="AlphaFoldDB" id="A0A0G0X5X0"/>
<evidence type="ECO:0000256" key="1">
    <source>
        <dbReference type="ARBA" id="ARBA00006964"/>
    </source>
</evidence>
<dbReference type="Pfam" id="PF01784">
    <property type="entry name" value="DUF34_NIF3"/>
    <property type="match status" value="1"/>
</dbReference>
<gene>
    <name evidence="4" type="ORF">UU42_C0005G0013</name>
</gene>
<dbReference type="Proteomes" id="UP000034676">
    <property type="component" value="Unassembled WGS sequence"/>
</dbReference>
<sequence>MENKAIKLTEVVDALDNFFKIHELPKDPAMSRFVPMVYKKSTIPWTKIFETSFLKRFNGLMVKGFDNVRTVFTASFPHDEILEKFISQSNEGDLLFLHHPISLECGNPKGKLGAGFLPINAKLLQAIQKKKLSIYSCHAPLDYNKNISTNRAIVEALQATVESEFLPYGNGYAGLVAQIQAISTEDLIAKLKQIFQIPYVDFAGKFFKKITKVGIVAGGGDEIEYSQTCRKRGAQAYITGEIFSHYDSDWGKQNTTRLQEYANRVDMSMVGVSHAASEFLVMKTQIPKWFRKKFQLRSVPLSQNNWWV</sequence>
<feature type="binding site" evidence="3">
    <location>
        <position position="98"/>
    </location>
    <ligand>
        <name>a divalent metal cation</name>
        <dbReference type="ChEBI" id="CHEBI:60240"/>
        <label>1</label>
    </ligand>
</feature>
<proteinExistence type="inferred from homology"/>
<name>A0A0G0X5X0_9BACT</name>
<dbReference type="Gene3D" id="3.40.1390.30">
    <property type="entry name" value="NIF3 (NGG1p interacting factor 3)-like"/>
    <property type="match status" value="2"/>
</dbReference>
<dbReference type="PANTHER" id="PTHR13799">
    <property type="entry name" value="NGG1 INTERACTING FACTOR 3"/>
    <property type="match status" value="1"/>
</dbReference>
<reference evidence="4 5" key="1">
    <citation type="journal article" date="2015" name="Nature">
        <title>rRNA introns, odd ribosomes, and small enigmatic genomes across a large radiation of phyla.</title>
        <authorList>
            <person name="Brown C.T."/>
            <person name="Hug L.A."/>
            <person name="Thomas B.C."/>
            <person name="Sharon I."/>
            <person name="Castelle C.J."/>
            <person name="Singh A."/>
            <person name="Wilkins M.J."/>
            <person name="Williams K.H."/>
            <person name="Banfield J.F."/>
        </authorList>
    </citation>
    <scope>NUCLEOTIDE SEQUENCE [LARGE SCALE GENOMIC DNA]</scope>
</reference>
<evidence type="ECO:0008006" key="6">
    <source>
        <dbReference type="Google" id="ProtNLM"/>
    </source>
</evidence>
<feature type="binding site" evidence="3">
    <location>
        <position position="99"/>
    </location>
    <ligand>
        <name>a divalent metal cation</name>
        <dbReference type="ChEBI" id="CHEBI:60240"/>
        <label>1</label>
    </ligand>
</feature>
<feature type="binding site" evidence="3">
    <location>
        <position position="142"/>
    </location>
    <ligand>
        <name>a divalent metal cation</name>
        <dbReference type="ChEBI" id="CHEBI:60240"/>
        <label>1</label>
    </ligand>
</feature>
<organism evidence="4 5">
    <name type="scientific">Candidatus Woesebacteria bacterium GW2011_GWA1_41_13b</name>
    <dbReference type="NCBI Taxonomy" id="1618555"/>
    <lineage>
        <taxon>Bacteria</taxon>
        <taxon>Candidatus Woeseibacteriota</taxon>
    </lineage>
</organism>
<dbReference type="PANTHER" id="PTHR13799:SF14">
    <property type="entry name" value="GTP CYCLOHYDROLASE 1 TYPE 2 HOMOLOG"/>
    <property type="match status" value="1"/>
</dbReference>
<evidence type="ECO:0000256" key="2">
    <source>
        <dbReference type="ARBA" id="ARBA00022723"/>
    </source>
</evidence>
<dbReference type="EMBL" id="LCAO01000005">
    <property type="protein sequence ID" value="KKR92050.1"/>
    <property type="molecule type" value="Genomic_DNA"/>
</dbReference>
<keyword evidence="2 3" id="KW-0479">Metal-binding</keyword>
<dbReference type="InterPro" id="IPR002678">
    <property type="entry name" value="DUF34/NIF3"/>
</dbReference>
<dbReference type="SUPFAM" id="SSF102705">
    <property type="entry name" value="NIF3 (NGG1p interacting factor 3)-like"/>
    <property type="match status" value="1"/>
</dbReference>
<evidence type="ECO:0000313" key="5">
    <source>
        <dbReference type="Proteomes" id="UP000034676"/>
    </source>
</evidence>
<accession>A0A0G0X5X0</accession>
<dbReference type="GO" id="GO:0046872">
    <property type="term" value="F:metal ion binding"/>
    <property type="evidence" value="ECO:0007669"/>
    <property type="project" value="UniProtKB-KW"/>
</dbReference>
<comment type="similarity">
    <text evidence="1">Belongs to the GTP cyclohydrolase I type 2/NIF3 family.</text>
</comment>
<protein>
    <recommendedName>
        <fullName evidence="6">GTP cyclohydrolase 1 type 2 homolog</fullName>
    </recommendedName>
</protein>
<evidence type="ECO:0000256" key="3">
    <source>
        <dbReference type="PIRSR" id="PIRSR602678-1"/>
    </source>
</evidence>
<evidence type="ECO:0000313" key="4">
    <source>
        <dbReference type="EMBL" id="KKR92050.1"/>
    </source>
</evidence>
<comment type="caution">
    <text evidence="4">The sequence shown here is derived from an EMBL/GenBank/DDBJ whole genome shotgun (WGS) entry which is preliminary data.</text>
</comment>